<evidence type="ECO:0000256" key="2">
    <source>
        <dbReference type="ARBA" id="ARBA00013194"/>
    </source>
</evidence>
<feature type="region of interest" description="Disordered" evidence="6">
    <location>
        <begin position="22"/>
        <end position="66"/>
    </location>
</feature>
<sequence length="259" mass="28713">MTKKMLLSLLIGASVMVTAACGNADENTNEEETATEEQATEEQAPEENGETAEQPEMPEPDLEGVPDVVAEVNGEEIKKEEFENAYVGQFQQMAMQAQMSGQEVDQAQLKEQVAESLVSQRLLIQETENREIEASEEEVNETLTVLAEQNGMASSDEFLAALEEQDLSEEEVREQVASQVKVDKLITEETGDTEVSEEELQTFYDQVKAQQEEMGGEELPPLEDIKSELEAQLLQQKENEAVQALVAELREGAEVTINI</sequence>
<keyword evidence="3 7" id="KW-0732">Signal</keyword>
<dbReference type="AlphaFoldDB" id="A0A365KSC9"/>
<feature type="signal peptide" evidence="7">
    <location>
        <begin position="1"/>
        <end position="19"/>
    </location>
</feature>
<dbReference type="EC" id="5.2.1.8" evidence="2"/>
<gene>
    <name evidence="8" type="ORF">DP120_12725</name>
</gene>
<dbReference type="PROSITE" id="PS51257">
    <property type="entry name" value="PROKAR_LIPOPROTEIN"/>
    <property type="match status" value="1"/>
</dbReference>
<comment type="caution">
    <text evidence="8">The sequence shown here is derived from an EMBL/GenBank/DDBJ whole genome shotgun (WGS) entry which is preliminary data.</text>
</comment>
<accession>A0A365KSC9</accession>
<evidence type="ECO:0000256" key="3">
    <source>
        <dbReference type="ARBA" id="ARBA00022729"/>
    </source>
</evidence>
<feature type="compositionally biased region" description="Acidic residues" evidence="6">
    <location>
        <begin position="27"/>
        <end position="50"/>
    </location>
</feature>
<reference evidence="8 9" key="1">
    <citation type="submission" date="2018-06" db="EMBL/GenBank/DDBJ databases">
        <title>The draft genome sequences of strains SCU63 and S1.</title>
        <authorList>
            <person name="Gan L."/>
        </authorList>
    </citation>
    <scope>NUCLEOTIDE SEQUENCE [LARGE SCALE GENOMIC DNA]</scope>
    <source>
        <strain evidence="8 9">SCU63</strain>
    </source>
</reference>
<feature type="chain" id="PRO_5039714770" description="peptidylprolyl isomerase" evidence="7">
    <location>
        <begin position="20"/>
        <end position="259"/>
    </location>
</feature>
<evidence type="ECO:0000256" key="6">
    <source>
        <dbReference type="SAM" id="MobiDB-lite"/>
    </source>
</evidence>
<comment type="catalytic activity">
    <reaction evidence="1">
        <text>[protein]-peptidylproline (omega=180) = [protein]-peptidylproline (omega=0)</text>
        <dbReference type="Rhea" id="RHEA:16237"/>
        <dbReference type="Rhea" id="RHEA-COMP:10747"/>
        <dbReference type="Rhea" id="RHEA-COMP:10748"/>
        <dbReference type="ChEBI" id="CHEBI:83833"/>
        <dbReference type="ChEBI" id="CHEBI:83834"/>
        <dbReference type="EC" id="5.2.1.8"/>
    </reaction>
</comment>
<dbReference type="InterPro" id="IPR027304">
    <property type="entry name" value="Trigger_fact/SurA_dom_sf"/>
</dbReference>
<dbReference type="RefSeq" id="WP_112224058.1">
    <property type="nucleotide sequence ID" value="NZ_CP047673.1"/>
</dbReference>
<dbReference type="GO" id="GO:0003755">
    <property type="term" value="F:peptidyl-prolyl cis-trans isomerase activity"/>
    <property type="evidence" value="ECO:0007669"/>
    <property type="project" value="UniProtKB-KW"/>
</dbReference>
<organism evidence="8 9">
    <name type="scientific">Planococcus halotolerans</name>
    <dbReference type="NCBI Taxonomy" id="2233542"/>
    <lineage>
        <taxon>Bacteria</taxon>
        <taxon>Bacillati</taxon>
        <taxon>Bacillota</taxon>
        <taxon>Bacilli</taxon>
        <taxon>Bacillales</taxon>
        <taxon>Caryophanaceae</taxon>
        <taxon>Planococcus</taxon>
    </lineage>
</organism>
<keyword evidence="5 8" id="KW-0413">Isomerase</keyword>
<keyword evidence="9" id="KW-1185">Reference proteome</keyword>
<dbReference type="Pfam" id="PF13624">
    <property type="entry name" value="SurA_N_3"/>
    <property type="match status" value="1"/>
</dbReference>
<keyword evidence="4" id="KW-0697">Rotamase</keyword>
<dbReference type="EMBL" id="QLZR01000005">
    <property type="protein sequence ID" value="RAZ75663.1"/>
    <property type="molecule type" value="Genomic_DNA"/>
</dbReference>
<protein>
    <recommendedName>
        <fullName evidence="2">peptidylprolyl isomerase</fullName>
        <ecNumber evidence="2">5.2.1.8</ecNumber>
    </recommendedName>
</protein>
<evidence type="ECO:0000313" key="8">
    <source>
        <dbReference type="EMBL" id="RAZ75663.1"/>
    </source>
</evidence>
<evidence type="ECO:0000256" key="1">
    <source>
        <dbReference type="ARBA" id="ARBA00000971"/>
    </source>
</evidence>
<name>A0A365KSC9_9BACL</name>
<evidence type="ECO:0000256" key="7">
    <source>
        <dbReference type="SAM" id="SignalP"/>
    </source>
</evidence>
<dbReference type="Gene3D" id="1.10.4030.10">
    <property type="entry name" value="Porin chaperone SurA, peptide-binding domain"/>
    <property type="match status" value="1"/>
</dbReference>
<evidence type="ECO:0000256" key="5">
    <source>
        <dbReference type="ARBA" id="ARBA00023235"/>
    </source>
</evidence>
<proteinExistence type="predicted"/>
<dbReference type="Proteomes" id="UP000251002">
    <property type="component" value="Unassembled WGS sequence"/>
</dbReference>
<dbReference type="PANTHER" id="PTHR47245:SF1">
    <property type="entry name" value="FOLDASE PROTEIN PRSA"/>
    <property type="match status" value="1"/>
</dbReference>
<dbReference type="SUPFAM" id="SSF109998">
    <property type="entry name" value="Triger factor/SurA peptide-binding domain-like"/>
    <property type="match status" value="1"/>
</dbReference>
<evidence type="ECO:0000313" key="9">
    <source>
        <dbReference type="Proteomes" id="UP000251002"/>
    </source>
</evidence>
<dbReference type="PANTHER" id="PTHR47245">
    <property type="entry name" value="PEPTIDYLPROLYL ISOMERASE"/>
    <property type="match status" value="1"/>
</dbReference>
<dbReference type="InterPro" id="IPR050245">
    <property type="entry name" value="PrsA_foldase"/>
</dbReference>
<evidence type="ECO:0000256" key="4">
    <source>
        <dbReference type="ARBA" id="ARBA00023110"/>
    </source>
</evidence>